<gene>
    <name evidence="1" type="ORF">C8N25_12118</name>
</gene>
<dbReference type="Proteomes" id="UP000256405">
    <property type="component" value="Unassembled WGS sequence"/>
</dbReference>
<dbReference type="AlphaFoldDB" id="A0A3E0DIG1"/>
<dbReference type="EMBL" id="QUNF01000021">
    <property type="protein sequence ID" value="REG82487.1"/>
    <property type="molecule type" value="Genomic_DNA"/>
</dbReference>
<protein>
    <submittedName>
        <fullName evidence="1">Uncharacterized protein</fullName>
    </submittedName>
</protein>
<name>A0A3E0DIG1_9BACT</name>
<proteinExistence type="predicted"/>
<keyword evidence="2" id="KW-1185">Reference proteome</keyword>
<dbReference type="RefSeq" id="WP_205635917.1">
    <property type="nucleotide sequence ID" value="NZ_MSSW01000096.1"/>
</dbReference>
<organism evidence="1 2">
    <name type="scientific">Algoriphagus antarcticus</name>
    <dbReference type="NCBI Taxonomy" id="238540"/>
    <lineage>
        <taxon>Bacteria</taxon>
        <taxon>Pseudomonadati</taxon>
        <taxon>Bacteroidota</taxon>
        <taxon>Cytophagia</taxon>
        <taxon>Cytophagales</taxon>
        <taxon>Cyclobacteriaceae</taxon>
        <taxon>Algoriphagus</taxon>
    </lineage>
</organism>
<accession>A0A3E0DIG1</accession>
<comment type="caution">
    <text evidence="1">The sequence shown here is derived from an EMBL/GenBank/DDBJ whole genome shotgun (WGS) entry which is preliminary data.</text>
</comment>
<sequence length="102" mass="11510">MKGHAPIAGDNRFSGELFASQMERALLENFQISRQQGPESKTHTLPEIEERLEGVVRVKNEAGLNELRENARVIADKLDMKIEFEKLNKLISALLSTHPSKI</sequence>
<reference evidence="1 2" key="1">
    <citation type="submission" date="2018-08" db="EMBL/GenBank/DDBJ databases">
        <title>Genomic Encyclopedia of Archaeal and Bacterial Type Strains, Phase II (KMG-II): from individual species to whole genera.</title>
        <authorList>
            <person name="Goeker M."/>
        </authorList>
    </citation>
    <scope>NUCLEOTIDE SEQUENCE [LARGE SCALE GENOMIC DNA]</scope>
    <source>
        <strain evidence="1 2">DSM 15986</strain>
    </source>
</reference>
<evidence type="ECO:0000313" key="2">
    <source>
        <dbReference type="Proteomes" id="UP000256405"/>
    </source>
</evidence>
<evidence type="ECO:0000313" key="1">
    <source>
        <dbReference type="EMBL" id="REG82487.1"/>
    </source>
</evidence>